<dbReference type="InterPro" id="IPR033877">
    <property type="entry name" value="Frm2/Hbn1"/>
</dbReference>
<protein>
    <submittedName>
        <fullName evidence="5">Nitroreductase</fullName>
    </submittedName>
</protein>
<dbReference type="HOGENOM" id="CLU_073125_1_0_6"/>
<keyword evidence="2" id="KW-0963">Cytoplasm</keyword>
<accession>A0A068R5R6</accession>
<proteinExistence type="predicted"/>
<dbReference type="SUPFAM" id="SSF55469">
    <property type="entry name" value="FMN-dependent nitroreductase-like"/>
    <property type="match status" value="1"/>
</dbReference>
<dbReference type="PANTHER" id="PTHR43035">
    <property type="entry name" value="FATTY ACID REPRESSION MUTANT PROTEIN 2-RELATED"/>
    <property type="match status" value="1"/>
</dbReference>
<organism evidence="5 6">
    <name type="scientific">Xenorhabdus poinarii G6</name>
    <dbReference type="NCBI Taxonomy" id="1354304"/>
    <lineage>
        <taxon>Bacteria</taxon>
        <taxon>Pseudomonadati</taxon>
        <taxon>Pseudomonadota</taxon>
        <taxon>Gammaproteobacteria</taxon>
        <taxon>Enterobacterales</taxon>
        <taxon>Morganellaceae</taxon>
        <taxon>Xenorhabdus</taxon>
    </lineage>
</organism>
<evidence type="ECO:0000313" key="5">
    <source>
        <dbReference type="EMBL" id="CDG22344.1"/>
    </source>
</evidence>
<dbReference type="InterPro" id="IPR029479">
    <property type="entry name" value="Nitroreductase"/>
</dbReference>
<evidence type="ECO:0000256" key="2">
    <source>
        <dbReference type="ARBA" id="ARBA00022490"/>
    </source>
</evidence>
<dbReference type="Pfam" id="PF00881">
    <property type="entry name" value="Nitroreductase"/>
    <property type="match status" value="1"/>
</dbReference>
<dbReference type="RefSeq" id="WP_045959287.1">
    <property type="nucleotide sequence ID" value="NZ_FO704551.1"/>
</dbReference>
<dbReference type="AlphaFoldDB" id="A0A068R5R6"/>
<evidence type="ECO:0000313" key="6">
    <source>
        <dbReference type="Proteomes" id="UP000032735"/>
    </source>
</evidence>
<dbReference type="EMBL" id="FO704551">
    <property type="protein sequence ID" value="CDG22344.1"/>
    <property type="molecule type" value="Genomic_DNA"/>
</dbReference>
<dbReference type="FunFam" id="3.40.109.10:FF:000001">
    <property type="entry name" value="Nitroreductase family"/>
    <property type="match status" value="1"/>
</dbReference>
<dbReference type="GO" id="GO:0016491">
    <property type="term" value="F:oxidoreductase activity"/>
    <property type="evidence" value="ECO:0007669"/>
    <property type="project" value="UniProtKB-KW"/>
</dbReference>
<gene>
    <name evidence="5" type="ORF">XPG1_2692</name>
</gene>
<dbReference type="Gene3D" id="3.40.109.10">
    <property type="entry name" value="NADH Oxidase"/>
    <property type="match status" value="1"/>
</dbReference>
<dbReference type="CDD" id="cd02140">
    <property type="entry name" value="Frm2-like"/>
    <property type="match status" value="1"/>
</dbReference>
<feature type="domain" description="Nitroreductase" evidence="4">
    <location>
        <begin position="10"/>
        <end position="178"/>
    </location>
</feature>
<dbReference type="STRING" id="1354304.XPG1_2692"/>
<dbReference type="Proteomes" id="UP000032735">
    <property type="component" value="Chromosome"/>
</dbReference>
<reference evidence="5 6" key="1">
    <citation type="submission" date="2013-07" db="EMBL/GenBank/DDBJ databases">
        <authorList>
            <person name="Genoscope - CEA"/>
        </authorList>
    </citation>
    <scope>NUCLEOTIDE SEQUENCE [LARGE SCALE GENOMIC DNA]</scope>
    <source>
        <strain evidence="5 6">G6</strain>
    </source>
</reference>
<dbReference type="InterPro" id="IPR000415">
    <property type="entry name" value="Nitroreductase-like"/>
</dbReference>
<sequence>MNNMFLSSLEKRRSVYNLGNSVTLPVNKISELINQAIKLSPSAFHSQSTRVVVLFGDHHQKLWAMVKRELSKRISPEELESRLSKIDACFAAGFGTVLFFEDISVIQELEQTYPLYANNFEKWAEQANGMAQLSVWTALASENIGANLQHYNPLIDDSVAQEWQIPQSWKLIAQMPFGTIESMPDDKKFIPDEERCLIFN</sequence>
<evidence type="ECO:0000259" key="4">
    <source>
        <dbReference type="Pfam" id="PF00881"/>
    </source>
</evidence>
<evidence type="ECO:0000256" key="1">
    <source>
        <dbReference type="ARBA" id="ARBA00004496"/>
    </source>
</evidence>
<keyword evidence="3" id="KW-0560">Oxidoreductase</keyword>
<dbReference type="OrthoDB" id="9810617at2"/>
<keyword evidence="6" id="KW-1185">Reference proteome</keyword>
<dbReference type="GO" id="GO:0005737">
    <property type="term" value="C:cytoplasm"/>
    <property type="evidence" value="ECO:0007669"/>
    <property type="project" value="UniProtKB-SubCell"/>
</dbReference>
<evidence type="ECO:0000256" key="3">
    <source>
        <dbReference type="ARBA" id="ARBA00023002"/>
    </source>
</evidence>
<dbReference type="KEGG" id="xpo:XPG1_2692"/>
<name>A0A068R5R6_9GAMM</name>
<comment type="subcellular location">
    <subcellularLocation>
        <location evidence="1">Cytoplasm</location>
    </subcellularLocation>
</comment>
<dbReference type="PANTHER" id="PTHR43035:SF1">
    <property type="entry name" value="FATTY ACID REPRESSION MUTANT PROTEIN 2-RELATED"/>
    <property type="match status" value="1"/>
</dbReference>
<dbReference type="GO" id="GO:0034599">
    <property type="term" value="P:cellular response to oxidative stress"/>
    <property type="evidence" value="ECO:0007669"/>
    <property type="project" value="InterPro"/>
</dbReference>